<dbReference type="AlphaFoldDB" id="A0A9P6ZIA3"/>
<evidence type="ECO:0000313" key="3">
    <source>
        <dbReference type="Proteomes" id="UP000714275"/>
    </source>
</evidence>
<keyword evidence="3" id="KW-1185">Reference proteome</keyword>
<reference evidence="2" key="1">
    <citation type="journal article" date="2020" name="New Phytol.">
        <title>Comparative genomics reveals dynamic genome evolution in host specialist ectomycorrhizal fungi.</title>
        <authorList>
            <person name="Lofgren L.A."/>
            <person name="Nguyen N.H."/>
            <person name="Vilgalys R."/>
            <person name="Ruytinx J."/>
            <person name="Liao H.L."/>
            <person name="Branco S."/>
            <person name="Kuo A."/>
            <person name="LaButti K."/>
            <person name="Lipzen A."/>
            <person name="Andreopoulos W."/>
            <person name="Pangilinan J."/>
            <person name="Riley R."/>
            <person name="Hundley H."/>
            <person name="Na H."/>
            <person name="Barry K."/>
            <person name="Grigoriev I.V."/>
            <person name="Stajich J.E."/>
            <person name="Kennedy P.G."/>
        </authorList>
    </citation>
    <scope>NUCLEOTIDE SEQUENCE</scope>
    <source>
        <strain evidence="2">DOB743</strain>
    </source>
</reference>
<feature type="region of interest" description="Disordered" evidence="1">
    <location>
        <begin position="1"/>
        <end position="26"/>
    </location>
</feature>
<dbReference type="Proteomes" id="UP000714275">
    <property type="component" value="Unassembled WGS sequence"/>
</dbReference>
<name>A0A9P6ZIA3_9AGAM</name>
<feature type="compositionally biased region" description="Polar residues" evidence="1">
    <location>
        <begin position="1"/>
        <end position="21"/>
    </location>
</feature>
<proteinExistence type="predicted"/>
<gene>
    <name evidence="2" type="ORF">EV702DRAFT_1203733</name>
</gene>
<evidence type="ECO:0000256" key="1">
    <source>
        <dbReference type="SAM" id="MobiDB-lite"/>
    </source>
</evidence>
<accession>A0A9P6ZIA3</accession>
<organism evidence="2 3">
    <name type="scientific">Suillus placidus</name>
    <dbReference type="NCBI Taxonomy" id="48579"/>
    <lineage>
        <taxon>Eukaryota</taxon>
        <taxon>Fungi</taxon>
        <taxon>Dikarya</taxon>
        <taxon>Basidiomycota</taxon>
        <taxon>Agaricomycotina</taxon>
        <taxon>Agaricomycetes</taxon>
        <taxon>Agaricomycetidae</taxon>
        <taxon>Boletales</taxon>
        <taxon>Suillineae</taxon>
        <taxon>Suillaceae</taxon>
        <taxon>Suillus</taxon>
    </lineage>
</organism>
<feature type="compositionally biased region" description="Acidic residues" evidence="1">
    <location>
        <begin position="331"/>
        <end position="341"/>
    </location>
</feature>
<evidence type="ECO:0000313" key="2">
    <source>
        <dbReference type="EMBL" id="KAG1767359.1"/>
    </source>
</evidence>
<dbReference type="EMBL" id="JABBWD010000087">
    <property type="protein sequence ID" value="KAG1767359.1"/>
    <property type="molecule type" value="Genomic_DNA"/>
</dbReference>
<sequence length="355" mass="38352">MTESTSTPQPSLHGSDSSVPNTGMHMGQLPWPQPAYIPAYIPPPNYPYGMPPNGMHGAAPQYAPVAPSAGAGAGVAHHAFQPGQNGHYPPAVANVPDATYVGPYPPLTAAAPPPQYPSAPQLYHQPFPSGSVPSFLPQVSTFSVAKKRVAEDLGERDAKRTKVGSCKIKNDPLFKPVLDQHGQPDGTFMCLKDGMVLNPESYLKHLRTKKHLGFKLERYKCPTCRKTYTRRDACKRHCDDGCGKLAPEGARLSYAAACQIFMCSASVAAVAAPTTAFTYYYPYPMPVALMSQNMQVAPPAASAAQPHGTLSVVDPALCLSQPRENDTVTEPVEDEDEDDDAEFWEANEIRDVQEM</sequence>
<feature type="region of interest" description="Disordered" evidence="1">
    <location>
        <begin position="322"/>
        <end position="341"/>
    </location>
</feature>
<protein>
    <submittedName>
        <fullName evidence="2">Uncharacterized protein</fullName>
    </submittedName>
</protein>
<dbReference type="OrthoDB" id="2669365at2759"/>
<comment type="caution">
    <text evidence="2">The sequence shown here is derived from an EMBL/GenBank/DDBJ whole genome shotgun (WGS) entry which is preliminary data.</text>
</comment>